<dbReference type="PANTHER" id="PTHR24289">
    <property type="entry name" value="STEROID 17-ALPHA-HYDROXYLASE/17,20 LYASE"/>
    <property type="match status" value="1"/>
</dbReference>
<evidence type="ECO:0000256" key="7">
    <source>
        <dbReference type="ARBA" id="ARBA00022617"/>
    </source>
</evidence>
<evidence type="ECO:0000256" key="13">
    <source>
        <dbReference type="ARBA" id="ARBA00023250"/>
    </source>
</evidence>
<dbReference type="GO" id="GO:0042448">
    <property type="term" value="P:progesterone metabolic process"/>
    <property type="evidence" value="ECO:0007669"/>
    <property type="project" value="TreeGrafter"/>
</dbReference>
<dbReference type="PRINTS" id="PR00463">
    <property type="entry name" value="EP450I"/>
</dbReference>
<evidence type="ECO:0000256" key="6">
    <source>
        <dbReference type="ARBA" id="ARBA00014119"/>
    </source>
</evidence>
<gene>
    <name evidence="19" type="primary">LOC116447446</name>
</gene>
<evidence type="ECO:0000256" key="14">
    <source>
        <dbReference type="ARBA" id="ARBA00030382"/>
    </source>
</evidence>
<dbReference type="GO" id="GO:0042446">
    <property type="term" value="P:hormone biosynthetic process"/>
    <property type="evidence" value="ECO:0007669"/>
    <property type="project" value="TreeGrafter"/>
</dbReference>
<proteinExistence type="inferred from homology"/>
<evidence type="ECO:0000256" key="18">
    <source>
        <dbReference type="SAM" id="SignalP"/>
    </source>
</evidence>
<evidence type="ECO:0000256" key="3">
    <source>
        <dbReference type="ARBA" id="ARBA00010617"/>
    </source>
</evidence>
<evidence type="ECO:0000256" key="2">
    <source>
        <dbReference type="ARBA" id="ARBA00004370"/>
    </source>
</evidence>
<reference evidence="20" key="1">
    <citation type="submission" date="2019-10" db="EMBL/GenBank/DDBJ databases">
        <title>Corvus moneduloides (New Caledonian crow) genome, bCorMon1, primary haplotype.</title>
        <authorList>
            <person name="Rutz C."/>
            <person name="Fungtammasan C."/>
            <person name="Mountcastle J."/>
            <person name="Formenti G."/>
            <person name="Chow W."/>
            <person name="Howe K."/>
            <person name="Steele M.P."/>
            <person name="Fernandes J."/>
            <person name="Gilbert M.T.P."/>
            <person name="Fedrigo O."/>
            <person name="Jarvis E.D."/>
            <person name="Gemmell N."/>
        </authorList>
    </citation>
    <scope>NUCLEOTIDE SEQUENCE [LARGE SCALE GENOMIC DNA]</scope>
</reference>
<dbReference type="InterPro" id="IPR002401">
    <property type="entry name" value="Cyt_P450_E_grp-I"/>
</dbReference>
<dbReference type="EC" id="1.14.14.19" evidence="5"/>
<evidence type="ECO:0000313" key="20">
    <source>
        <dbReference type="Proteomes" id="UP000694553"/>
    </source>
</evidence>
<feature type="compositionally biased region" description="Low complexity" evidence="17">
    <location>
        <begin position="373"/>
        <end position="384"/>
    </location>
</feature>
<dbReference type="GO" id="GO:0005506">
    <property type="term" value="F:iron ion binding"/>
    <property type="evidence" value="ECO:0007669"/>
    <property type="project" value="InterPro"/>
</dbReference>
<keyword evidence="9" id="KW-0560">Oxidoreductase</keyword>
<dbReference type="GO" id="GO:0020037">
    <property type="term" value="F:heme binding"/>
    <property type="evidence" value="ECO:0007669"/>
    <property type="project" value="InterPro"/>
</dbReference>
<dbReference type="Ensembl" id="ENSCMUT00000009001.2">
    <property type="protein sequence ID" value="ENSCMUP00000008363.1"/>
    <property type="gene ID" value="ENSCMUG00000005408.2"/>
</dbReference>
<comment type="cofactor">
    <cofactor evidence="1">
        <name>heme</name>
        <dbReference type="ChEBI" id="CHEBI:30413"/>
    </cofactor>
</comment>
<keyword evidence="10" id="KW-0408">Iron</keyword>
<evidence type="ECO:0000313" key="19">
    <source>
        <dbReference type="Ensembl" id="ENSCMUP00000008363.1"/>
    </source>
</evidence>
<dbReference type="Pfam" id="PF00067">
    <property type="entry name" value="p450"/>
    <property type="match status" value="1"/>
</dbReference>
<dbReference type="UniPathway" id="UPA00062"/>
<dbReference type="PANTHER" id="PTHR24289:SF13">
    <property type="entry name" value="STEROID 17-ALPHA-HYDROXYLASE_17,20 LYASE"/>
    <property type="match status" value="1"/>
</dbReference>
<keyword evidence="11" id="KW-0503">Monooxygenase</keyword>
<evidence type="ECO:0000256" key="11">
    <source>
        <dbReference type="ARBA" id="ARBA00023033"/>
    </source>
</evidence>
<keyword evidence="7" id="KW-0349">Heme</keyword>
<evidence type="ECO:0000256" key="16">
    <source>
        <dbReference type="ARBA" id="ARBA00032167"/>
    </source>
</evidence>
<evidence type="ECO:0000256" key="4">
    <source>
        <dbReference type="ARBA" id="ARBA00012354"/>
    </source>
</evidence>
<keyword evidence="20" id="KW-1185">Reference proteome</keyword>
<feature type="chain" id="PRO_5043456451" description="Steroid 17-alpha-hydroxylase/17,20 lyase" evidence="18">
    <location>
        <begin position="23"/>
        <end position="472"/>
    </location>
</feature>
<evidence type="ECO:0000256" key="9">
    <source>
        <dbReference type="ARBA" id="ARBA00023002"/>
    </source>
</evidence>
<name>A0A8C3DKT8_CORMO</name>
<keyword evidence="18" id="KW-0732">Signal</keyword>
<evidence type="ECO:0000256" key="17">
    <source>
        <dbReference type="SAM" id="MobiDB-lite"/>
    </source>
</evidence>
<reference evidence="19" key="2">
    <citation type="submission" date="2025-08" db="UniProtKB">
        <authorList>
            <consortium name="Ensembl"/>
        </authorList>
    </citation>
    <scope>IDENTIFICATION</scope>
</reference>
<dbReference type="SUPFAM" id="SSF48264">
    <property type="entry name" value="Cytochrome P450"/>
    <property type="match status" value="1"/>
</dbReference>
<dbReference type="EC" id="1.14.14.32" evidence="4"/>
<evidence type="ECO:0000256" key="5">
    <source>
        <dbReference type="ARBA" id="ARBA00012359"/>
    </source>
</evidence>
<evidence type="ECO:0000256" key="10">
    <source>
        <dbReference type="ARBA" id="ARBA00023004"/>
    </source>
</evidence>
<dbReference type="InterPro" id="IPR036396">
    <property type="entry name" value="Cyt_P450_sf"/>
</dbReference>
<feature type="signal peptide" evidence="18">
    <location>
        <begin position="1"/>
        <end position="22"/>
    </location>
</feature>
<organism evidence="19 20">
    <name type="scientific">Corvus moneduloides</name>
    <name type="common">New Caledonian crow</name>
    <dbReference type="NCBI Taxonomy" id="1196302"/>
    <lineage>
        <taxon>Eukaryota</taxon>
        <taxon>Metazoa</taxon>
        <taxon>Chordata</taxon>
        <taxon>Craniata</taxon>
        <taxon>Vertebrata</taxon>
        <taxon>Euteleostomi</taxon>
        <taxon>Archelosauria</taxon>
        <taxon>Archosauria</taxon>
        <taxon>Dinosauria</taxon>
        <taxon>Saurischia</taxon>
        <taxon>Theropoda</taxon>
        <taxon>Coelurosauria</taxon>
        <taxon>Aves</taxon>
        <taxon>Neognathae</taxon>
        <taxon>Neoaves</taxon>
        <taxon>Telluraves</taxon>
        <taxon>Australaves</taxon>
        <taxon>Passeriformes</taxon>
        <taxon>Corvoidea</taxon>
        <taxon>Corvidae</taxon>
        <taxon>Corvus</taxon>
    </lineage>
</organism>
<evidence type="ECO:0000256" key="1">
    <source>
        <dbReference type="ARBA" id="ARBA00001971"/>
    </source>
</evidence>
<dbReference type="GO" id="GO:0004508">
    <property type="term" value="F:steroid 17-alpha-monooxygenase activity"/>
    <property type="evidence" value="ECO:0007669"/>
    <property type="project" value="UniProtKB-EC"/>
</dbReference>
<evidence type="ECO:0000256" key="12">
    <source>
        <dbReference type="ARBA" id="ARBA00023136"/>
    </source>
</evidence>
<sequence>MPLLGALLLALALLCTWRLARRRDSLAMATATGLGRPRSLPALPLVGSLLQLAGHPQLHLRLWRLQGHYGSLYALWMGSHYVVVVNSYRHAREVLLKKGKDFAGRPRTVTTDLLSRGGKDIAFASYGPLWKFQRKLVHTALSMFGEGSLALERIICREAASLCETLSAAQDTALDMAPELTRAVTNVVCSLCFNSSYRRGDPEFEAMLEYSQGIVDTVAKESLVDIFPWLQIFPNKDLALLKKCLHVRDQLLQQKFTEHKEAFCRDTVKDLMDALLQWGTSLGLVWRPPRLCSNGLCSTCSTTLRSRGRSRRKWTTRSAWCVTPTSATARCCPTWRPPSVKCCASGPCPPCSSHMCPLPTPALGNTPSPRVPGSSSTSGLCTTTRKSGTSLRSSILAASWMSGASTSIRPHPATSPLEPGSVSAWVKSWPRWSSSSSWPGCCRGSHSSALRTSPCPHWRASLVSCCRCRSFR</sequence>
<keyword evidence="13" id="KW-0755">Steroidogenesis</keyword>
<accession>A0A8C3DKT8</accession>
<dbReference type="InterPro" id="IPR001128">
    <property type="entry name" value="Cyt_P450"/>
</dbReference>
<keyword evidence="12" id="KW-0472">Membrane</keyword>
<keyword evidence="8" id="KW-0479">Metal-binding</keyword>
<dbReference type="GO" id="GO:0016020">
    <property type="term" value="C:membrane"/>
    <property type="evidence" value="ECO:0007669"/>
    <property type="project" value="UniProtKB-SubCell"/>
</dbReference>
<dbReference type="AlphaFoldDB" id="A0A8C3DKT8"/>
<protein>
    <recommendedName>
        <fullName evidence="6">Steroid 17-alpha-hydroxylase/17,20 lyase</fullName>
        <ecNumber evidence="5">1.14.14.19</ecNumber>
        <ecNumber evidence="4">1.14.14.32</ecNumber>
    </recommendedName>
    <alternativeName>
        <fullName evidence="15">CYPXVII</fullName>
    </alternativeName>
    <alternativeName>
        <fullName evidence="14">Cytochrome P450 17A1</fullName>
    </alternativeName>
    <alternativeName>
        <fullName evidence="16">Cytochrome P450-C17</fullName>
    </alternativeName>
</protein>
<reference evidence="19" key="3">
    <citation type="submission" date="2025-09" db="UniProtKB">
        <authorList>
            <consortium name="Ensembl"/>
        </authorList>
    </citation>
    <scope>IDENTIFICATION</scope>
</reference>
<dbReference type="Gene3D" id="1.10.630.10">
    <property type="entry name" value="Cytochrome P450"/>
    <property type="match status" value="1"/>
</dbReference>
<dbReference type="Proteomes" id="UP000694553">
    <property type="component" value="Unassembled WGS sequence"/>
</dbReference>
<comment type="similarity">
    <text evidence="3">Belongs to the cytochrome P450 family.</text>
</comment>
<evidence type="ECO:0000256" key="15">
    <source>
        <dbReference type="ARBA" id="ARBA00032037"/>
    </source>
</evidence>
<dbReference type="GO" id="GO:0006694">
    <property type="term" value="P:steroid biosynthetic process"/>
    <property type="evidence" value="ECO:0007669"/>
    <property type="project" value="UniProtKB-UniPathway"/>
</dbReference>
<evidence type="ECO:0000256" key="8">
    <source>
        <dbReference type="ARBA" id="ARBA00022723"/>
    </source>
</evidence>
<feature type="region of interest" description="Disordered" evidence="17">
    <location>
        <begin position="366"/>
        <end position="388"/>
    </location>
</feature>
<comment type="subcellular location">
    <subcellularLocation>
        <location evidence="2">Membrane</location>
    </subcellularLocation>
</comment>